<dbReference type="EMBL" id="LAZR01004799">
    <property type="protein sequence ID" value="KKN05482.1"/>
    <property type="molecule type" value="Genomic_DNA"/>
</dbReference>
<gene>
    <name evidence="2" type="ORF">LCGC14_1086890</name>
</gene>
<accession>A0A0F9N162</accession>
<keyword evidence="1" id="KW-0812">Transmembrane</keyword>
<comment type="caution">
    <text evidence="2">The sequence shown here is derived from an EMBL/GenBank/DDBJ whole genome shotgun (WGS) entry which is preliminary data.</text>
</comment>
<dbReference type="AlphaFoldDB" id="A0A0F9N162"/>
<name>A0A0F9N162_9ZZZZ</name>
<keyword evidence="1" id="KW-1133">Transmembrane helix</keyword>
<keyword evidence="1" id="KW-0472">Membrane</keyword>
<proteinExistence type="predicted"/>
<evidence type="ECO:0000256" key="1">
    <source>
        <dbReference type="SAM" id="Phobius"/>
    </source>
</evidence>
<organism evidence="2">
    <name type="scientific">marine sediment metagenome</name>
    <dbReference type="NCBI Taxonomy" id="412755"/>
    <lineage>
        <taxon>unclassified sequences</taxon>
        <taxon>metagenomes</taxon>
        <taxon>ecological metagenomes</taxon>
    </lineage>
</organism>
<sequence length="80" mass="8538">MDGSIIFGIVSVVVIVVGAMITVIKREKIKNAAEIVKAGLWSVQESLSKDDDTPGRITPAEIGEIVEATGKKAKEVLKDM</sequence>
<reference evidence="2" key="1">
    <citation type="journal article" date="2015" name="Nature">
        <title>Complex archaea that bridge the gap between prokaryotes and eukaryotes.</title>
        <authorList>
            <person name="Spang A."/>
            <person name="Saw J.H."/>
            <person name="Jorgensen S.L."/>
            <person name="Zaremba-Niedzwiedzka K."/>
            <person name="Martijn J."/>
            <person name="Lind A.E."/>
            <person name="van Eijk R."/>
            <person name="Schleper C."/>
            <person name="Guy L."/>
            <person name="Ettema T.J."/>
        </authorList>
    </citation>
    <scope>NUCLEOTIDE SEQUENCE</scope>
</reference>
<feature type="transmembrane region" description="Helical" evidence="1">
    <location>
        <begin position="6"/>
        <end position="24"/>
    </location>
</feature>
<protein>
    <submittedName>
        <fullName evidence="2">Uncharacterized protein</fullName>
    </submittedName>
</protein>
<evidence type="ECO:0000313" key="2">
    <source>
        <dbReference type="EMBL" id="KKN05482.1"/>
    </source>
</evidence>